<reference evidence="1 2" key="1">
    <citation type="journal article" date="2019" name="Genome Biol. Evol.">
        <title>Insights into the evolution of the New World diploid cottons (Gossypium, subgenus Houzingenia) based on genome sequencing.</title>
        <authorList>
            <person name="Grover C.E."/>
            <person name="Arick M.A. 2nd"/>
            <person name="Thrash A."/>
            <person name="Conover J.L."/>
            <person name="Sanders W.S."/>
            <person name="Peterson D.G."/>
            <person name="Frelichowski J.E."/>
            <person name="Scheffler J.A."/>
            <person name="Scheffler B.E."/>
            <person name="Wendel J.F."/>
        </authorList>
    </citation>
    <scope>NUCLEOTIDE SEQUENCE [LARGE SCALE GENOMIC DNA]</scope>
    <source>
        <strain evidence="1">185</strain>
        <tissue evidence="1">Leaf</tissue>
    </source>
</reference>
<sequence length="32" mass="3669">MEVSGSDHYLFSPKAPRCSSRWRELLGLKKCS</sequence>
<protein>
    <submittedName>
        <fullName evidence="1">Uncharacterized protein</fullName>
    </submittedName>
</protein>
<organism evidence="1 2">
    <name type="scientific">Gossypium aridum</name>
    <name type="common">American cotton</name>
    <name type="synonym">Erioxylum aridum</name>
    <dbReference type="NCBI Taxonomy" id="34290"/>
    <lineage>
        <taxon>Eukaryota</taxon>
        <taxon>Viridiplantae</taxon>
        <taxon>Streptophyta</taxon>
        <taxon>Embryophyta</taxon>
        <taxon>Tracheophyta</taxon>
        <taxon>Spermatophyta</taxon>
        <taxon>Magnoliopsida</taxon>
        <taxon>eudicotyledons</taxon>
        <taxon>Gunneridae</taxon>
        <taxon>Pentapetalae</taxon>
        <taxon>rosids</taxon>
        <taxon>malvids</taxon>
        <taxon>Malvales</taxon>
        <taxon>Malvaceae</taxon>
        <taxon>Malvoideae</taxon>
        <taxon>Gossypium</taxon>
    </lineage>
</organism>
<name>A0A7J8WLS1_GOSAI</name>
<feature type="non-terminal residue" evidence="1">
    <location>
        <position position="32"/>
    </location>
</feature>
<keyword evidence="2" id="KW-1185">Reference proteome</keyword>
<gene>
    <name evidence="1" type="ORF">Goari_017345</name>
</gene>
<accession>A0A7J8WLS1</accession>
<evidence type="ECO:0000313" key="1">
    <source>
        <dbReference type="EMBL" id="MBA0675820.1"/>
    </source>
</evidence>
<dbReference type="Proteomes" id="UP000593577">
    <property type="component" value="Unassembled WGS sequence"/>
</dbReference>
<dbReference type="AlphaFoldDB" id="A0A7J8WLS1"/>
<comment type="caution">
    <text evidence="1">The sequence shown here is derived from an EMBL/GenBank/DDBJ whole genome shotgun (WGS) entry which is preliminary data.</text>
</comment>
<proteinExistence type="predicted"/>
<evidence type="ECO:0000313" key="2">
    <source>
        <dbReference type="Proteomes" id="UP000593577"/>
    </source>
</evidence>
<dbReference type="EMBL" id="JABFAA010000002">
    <property type="protein sequence ID" value="MBA0675820.1"/>
    <property type="molecule type" value="Genomic_DNA"/>
</dbReference>